<gene>
    <name evidence="9" type="ORF">HPT30_14650</name>
</gene>
<keyword evidence="10" id="KW-1185">Reference proteome</keyword>
<dbReference type="InterPro" id="IPR050436">
    <property type="entry name" value="IsdA"/>
</dbReference>
<dbReference type="InterPro" id="IPR006635">
    <property type="entry name" value="NEAT_dom"/>
</dbReference>
<sequence>MNKARFGFVLRIMAFILLIGSVIQPLGGAYAESARYKDGQYVLPYSILKDGTTSPSVMEGFVLKPAALEVKDGKNYVSITVTQDKEITGLKLTTADGTLSEGTVANQNASNNQRTVKFELGDLNSTIKGWVKIEWPEINYFNVYDVDFKFDPSQIPAAEPKPETPSDPVLNDGQYTIAYSVLQATGDTESSMNKYFSTPAVLTVDKGQKSISFSVIKDSSTIQEIQVAGDGTNLVPATTVSEDKAANTRVISFPVERLSAILPGTVRVFVASANYDKSHAVRYKFNLDSITAVSVGGEETPTSTPTPTPTPISTPAPGTEGGGDGGTAPVTSPSPVPTATPGSSIADGYYSIDYSILKDGSNEVSMMDTYVQHPGTLIVSGGQKYLAITLTQSKEITGFTVGQQSVSVIASDNAANTRTVQFPISNTGVRLKAWVKIDWPEFNYFHTYNVDIKVGNTVGGQTSNPAGQVDSGASSPAATPTPSATAVASATPTPKPTSTPVANGGTTGTEQAVPVSLTDVNGHWAQAAIEQAIKSGLVKGYDDNSFRPNNPINRAEFAVLLSRALKLEGGATDSSGFSDASSIPAWAADGVAQVAARKIISGYEDGSFRADRKITRAELAVIIVRAQGLKVDPTAVPTFSDIADIAAWARPYIAAAEQAGLISGKGGNRYAPGEYATRAEAVTLLVKLLEQ</sequence>
<evidence type="ECO:0000256" key="5">
    <source>
        <dbReference type="ARBA" id="ARBA00023088"/>
    </source>
</evidence>
<evidence type="ECO:0000256" key="3">
    <source>
        <dbReference type="ARBA" id="ARBA00022525"/>
    </source>
</evidence>
<dbReference type="PROSITE" id="PS51272">
    <property type="entry name" value="SLH"/>
    <property type="match status" value="3"/>
</dbReference>
<evidence type="ECO:0000313" key="10">
    <source>
        <dbReference type="Proteomes" id="UP000564806"/>
    </source>
</evidence>
<keyword evidence="4" id="KW-0732">Signal</keyword>
<dbReference type="SMART" id="SM00725">
    <property type="entry name" value="NEAT"/>
    <property type="match status" value="3"/>
</dbReference>
<dbReference type="PROSITE" id="PS50978">
    <property type="entry name" value="NEAT"/>
    <property type="match status" value="3"/>
</dbReference>
<organism evidence="9 10">
    <name type="scientific">Paenibacillus agri</name>
    <dbReference type="NCBI Taxonomy" id="2744309"/>
    <lineage>
        <taxon>Bacteria</taxon>
        <taxon>Bacillati</taxon>
        <taxon>Bacillota</taxon>
        <taxon>Bacilli</taxon>
        <taxon>Bacillales</taxon>
        <taxon>Paenibacillaceae</taxon>
        <taxon>Paenibacillus</taxon>
    </lineage>
</organism>
<name>A0A850EP90_9BACL</name>
<dbReference type="InterPro" id="IPR001119">
    <property type="entry name" value="SLH_dom"/>
</dbReference>
<feature type="domain" description="NEAT" evidence="7">
    <location>
        <begin position="36"/>
        <end position="158"/>
    </location>
</feature>
<dbReference type="Proteomes" id="UP000564806">
    <property type="component" value="Unassembled WGS sequence"/>
</dbReference>
<evidence type="ECO:0000259" key="8">
    <source>
        <dbReference type="PROSITE" id="PS51272"/>
    </source>
</evidence>
<keyword evidence="2" id="KW-0134">Cell wall</keyword>
<dbReference type="SUPFAM" id="SSF158911">
    <property type="entry name" value="NEAT domain-like"/>
    <property type="match status" value="3"/>
</dbReference>
<dbReference type="PANTHER" id="PTHR37824:SF1">
    <property type="entry name" value="IRON-REGULATED SURFACE DETERMINANT PROTEIN C"/>
    <property type="match status" value="1"/>
</dbReference>
<feature type="compositionally biased region" description="Low complexity" evidence="6">
    <location>
        <begin position="473"/>
        <end position="502"/>
    </location>
</feature>
<keyword evidence="5" id="KW-0572">Peptidoglycan-anchor</keyword>
<dbReference type="PANTHER" id="PTHR37824">
    <property type="entry name" value="IRON-REGULATED SURFACE DETERMINANT PROTEIN C"/>
    <property type="match status" value="1"/>
</dbReference>
<dbReference type="InterPro" id="IPR037250">
    <property type="entry name" value="NEAT_dom_sf"/>
</dbReference>
<feature type="domain" description="SLH" evidence="8">
    <location>
        <begin position="512"/>
        <end position="575"/>
    </location>
</feature>
<dbReference type="Gene3D" id="2.60.40.1850">
    <property type="match status" value="3"/>
</dbReference>
<feature type="domain" description="SLH" evidence="8">
    <location>
        <begin position="577"/>
        <end position="637"/>
    </location>
</feature>
<evidence type="ECO:0000259" key="7">
    <source>
        <dbReference type="PROSITE" id="PS50978"/>
    </source>
</evidence>
<feature type="region of interest" description="Disordered" evidence="6">
    <location>
        <begin position="461"/>
        <end position="510"/>
    </location>
</feature>
<evidence type="ECO:0000256" key="2">
    <source>
        <dbReference type="ARBA" id="ARBA00022512"/>
    </source>
</evidence>
<evidence type="ECO:0000256" key="1">
    <source>
        <dbReference type="ARBA" id="ARBA00004168"/>
    </source>
</evidence>
<evidence type="ECO:0000313" key="9">
    <source>
        <dbReference type="EMBL" id="NUU61580.1"/>
    </source>
</evidence>
<keyword evidence="3" id="KW-0964">Secreted</keyword>
<dbReference type="Pfam" id="PF05031">
    <property type="entry name" value="NEAT"/>
    <property type="match status" value="3"/>
</dbReference>
<evidence type="ECO:0000256" key="4">
    <source>
        <dbReference type="ARBA" id="ARBA00022729"/>
    </source>
</evidence>
<comment type="subcellular location">
    <subcellularLocation>
        <location evidence="1">Secreted</location>
        <location evidence="1">Cell wall</location>
        <topology evidence="1">Peptidoglycan-anchor</topology>
    </subcellularLocation>
</comment>
<dbReference type="EMBL" id="JABWCS010000209">
    <property type="protein sequence ID" value="NUU61580.1"/>
    <property type="molecule type" value="Genomic_DNA"/>
</dbReference>
<feature type="region of interest" description="Disordered" evidence="6">
    <location>
        <begin position="296"/>
        <end position="342"/>
    </location>
</feature>
<dbReference type="Pfam" id="PF00395">
    <property type="entry name" value="SLH"/>
    <property type="match status" value="3"/>
</dbReference>
<protein>
    <submittedName>
        <fullName evidence="9">NEAT domain-containing protein</fullName>
    </submittedName>
</protein>
<dbReference type="RefSeq" id="WP_175372089.1">
    <property type="nucleotide sequence ID" value="NZ_JABWCS010000209.1"/>
</dbReference>
<reference evidence="9" key="1">
    <citation type="submission" date="2020-06" db="EMBL/GenBank/DDBJ databases">
        <title>Paenibacillus sp. nov., isolated from soil.</title>
        <authorList>
            <person name="Seo Y.L."/>
        </authorList>
    </citation>
    <scope>NUCLEOTIDE SEQUENCE [LARGE SCALE GENOMIC DNA]</scope>
    <source>
        <strain evidence="9">JW14</strain>
    </source>
</reference>
<feature type="domain" description="SLH" evidence="8">
    <location>
        <begin position="639"/>
        <end position="691"/>
    </location>
</feature>
<proteinExistence type="predicted"/>
<evidence type="ECO:0000256" key="6">
    <source>
        <dbReference type="SAM" id="MobiDB-lite"/>
    </source>
</evidence>
<feature type="domain" description="NEAT" evidence="7">
    <location>
        <begin position="345"/>
        <end position="462"/>
    </location>
</feature>
<comment type="caution">
    <text evidence="9">The sequence shown here is derived from an EMBL/GenBank/DDBJ whole genome shotgun (WGS) entry which is preliminary data.</text>
</comment>
<dbReference type="CDD" id="cd06920">
    <property type="entry name" value="NEAT"/>
    <property type="match status" value="3"/>
</dbReference>
<feature type="compositionally biased region" description="Pro residues" evidence="6">
    <location>
        <begin position="304"/>
        <end position="314"/>
    </location>
</feature>
<accession>A0A850EP90</accession>
<feature type="domain" description="NEAT" evidence="7">
    <location>
        <begin position="170"/>
        <end position="293"/>
    </location>
</feature>
<dbReference type="AlphaFoldDB" id="A0A850EP90"/>